<evidence type="ECO:0000256" key="2">
    <source>
        <dbReference type="SAM" id="SignalP"/>
    </source>
</evidence>
<gene>
    <name evidence="4" type="ORF">Cfor_02623</name>
</gene>
<dbReference type="EMBL" id="BLKM01000138">
    <property type="protein sequence ID" value="GFG29422.1"/>
    <property type="molecule type" value="Genomic_DNA"/>
</dbReference>
<dbReference type="PANTHER" id="PTHR17357:SF0">
    <property type="entry name" value="GANGLIOSIDE GM2 ACTIVATOR"/>
    <property type="match status" value="1"/>
</dbReference>
<dbReference type="Pfam" id="PF02221">
    <property type="entry name" value="E1_DerP2_DerF2"/>
    <property type="match status" value="1"/>
</dbReference>
<dbReference type="InParanoid" id="A0A6L2PDY3"/>
<protein>
    <recommendedName>
        <fullName evidence="3">MD-2-related lipid-recognition domain-containing protein</fullName>
    </recommendedName>
</protein>
<feature type="chain" id="PRO_5026737632" description="MD-2-related lipid-recognition domain-containing protein" evidence="2">
    <location>
        <begin position="26"/>
        <end position="184"/>
    </location>
</feature>
<evidence type="ECO:0000313" key="4">
    <source>
        <dbReference type="EMBL" id="GFG29422.1"/>
    </source>
</evidence>
<dbReference type="GO" id="GO:0005319">
    <property type="term" value="F:lipid transporter activity"/>
    <property type="evidence" value="ECO:0007669"/>
    <property type="project" value="TreeGrafter"/>
</dbReference>
<feature type="domain" description="MD-2-related lipid-recognition" evidence="3">
    <location>
        <begin position="46"/>
        <end position="181"/>
    </location>
</feature>
<dbReference type="InterPro" id="IPR036846">
    <property type="entry name" value="GM2-AP_sf"/>
</dbReference>
<keyword evidence="1 2" id="KW-0732">Signal</keyword>
<reference evidence="5" key="1">
    <citation type="submission" date="2020-01" db="EMBL/GenBank/DDBJ databases">
        <title>Draft genome sequence of the Termite Coptotermes fromosanus.</title>
        <authorList>
            <person name="Itakura S."/>
            <person name="Yosikawa Y."/>
            <person name="Umezawa K."/>
        </authorList>
    </citation>
    <scope>NUCLEOTIDE SEQUENCE [LARGE SCALE GENOMIC DNA]</scope>
</reference>
<dbReference type="GO" id="GO:0008047">
    <property type="term" value="F:enzyme activator activity"/>
    <property type="evidence" value="ECO:0007669"/>
    <property type="project" value="InterPro"/>
</dbReference>
<dbReference type="GO" id="GO:0009898">
    <property type="term" value="C:cytoplasmic side of plasma membrane"/>
    <property type="evidence" value="ECO:0007669"/>
    <property type="project" value="TreeGrafter"/>
</dbReference>
<organism evidence="4 5">
    <name type="scientific">Coptotermes formosanus</name>
    <name type="common">Formosan subterranean termite</name>
    <dbReference type="NCBI Taxonomy" id="36987"/>
    <lineage>
        <taxon>Eukaryota</taxon>
        <taxon>Metazoa</taxon>
        <taxon>Ecdysozoa</taxon>
        <taxon>Arthropoda</taxon>
        <taxon>Hexapoda</taxon>
        <taxon>Insecta</taxon>
        <taxon>Pterygota</taxon>
        <taxon>Neoptera</taxon>
        <taxon>Polyneoptera</taxon>
        <taxon>Dictyoptera</taxon>
        <taxon>Blattodea</taxon>
        <taxon>Blattoidea</taxon>
        <taxon>Termitoidae</taxon>
        <taxon>Rhinotermitidae</taxon>
        <taxon>Coptotermes</taxon>
    </lineage>
</organism>
<dbReference type="PANTHER" id="PTHR17357">
    <property type="entry name" value="GM2 GANGLIOSIDE ACTIVATOR PROTEIN"/>
    <property type="match status" value="1"/>
</dbReference>
<proteinExistence type="predicted"/>
<feature type="signal peptide" evidence="2">
    <location>
        <begin position="1"/>
        <end position="25"/>
    </location>
</feature>
<dbReference type="Proteomes" id="UP000502823">
    <property type="component" value="Unassembled WGS sequence"/>
</dbReference>
<dbReference type="InterPro" id="IPR003172">
    <property type="entry name" value="ML_dom"/>
</dbReference>
<evidence type="ECO:0000313" key="5">
    <source>
        <dbReference type="Proteomes" id="UP000502823"/>
    </source>
</evidence>
<dbReference type="OrthoDB" id="10483042at2759"/>
<keyword evidence="5" id="KW-1185">Reference proteome</keyword>
<sequence length="184" mass="20593">MRIFHCWSNAAGRLLIAYSCAVASAFTASTDWNLSAEHTPQVKNIQIINCGHESDAIQVKHIDVSHDNNTFDVCLTLQTKTKIGKPIKAIYSIQRKGILYLIPIQGVIQDICALNTAATQQCTAQINTQKAPCKCPIEKDTLVEVKHKFHLLDVGWLPGDYKLELHLKHRDHDLACYIIKCSLT</sequence>
<dbReference type="AlphaFoldDB" id="A0A6L2PDY3"/>
<name>A0A6L2PDY3_COPFO</name>
<dbReference type="SUPFAM" id="SSF63707">
    <property type="entry name" value="Ganglioside M2 (gm2) activator"/>
    <property type="match status" value="1"/>
</dbReference>
<dbReference type="InterPro" id="IPR028996">
    <property type="entry name" value="GM2-AP"/>
</dbReference>
<dbReference type="Gene3D" id="2.70.220.10">
    <property type="entry name" value="Ganglioside GM2 activator"/>
    <property type="match status" value="1"/>
</dbReference>
<evidence type="ECO:0000259" key="3">
    <source>
        <dbReference type="Pfam" id="PF02221"/>
    </source>
</evidence>
<accession>A0A6L2PDY3</accession>
<evidence type="ECO:0000256" key="1">
    <source>
        <dbReference type="ARBA" id="ARBA00022729"/>
    </source>
</evidence>
<comment type="caution">
    <text evidence="4">The sequence shown here is derived from an EMBL/GenBank/DDBJ whole genome shotgun (WGS) entry which is preliminary data.</text>
</comment>
<dbReference type="GO" id="GO:0006689">
    <property type="term" value="P:ganglioside catabolic process"/>
    <property type="evidence" value="ECO:0007669"/>
    <property type="project" value="InterPro"/>
</dbReference>